<name>A0A518GDP6_9BACT</name>
<keyword evidence="1" id="KW-1133">Transmembrane helix</keyword>
<dbReference type="KEGG" id="ahel:Q31a_50470"/>
<feature type="transmembrane region" description="Helical" evidence="1">
    <location>
        <begin position="78"/>
        <end position="95"/>
    </location>
</feature>
<evidence type="ECO:0000313" key="3">
    <source>
        <dbReference type="Proteomes" id="UP000318017"/>
    </source>
</evidence>
<keyword evidence="1" id="KW-0812">Transmembrane</keyword>
<evidence type="ECO:0000313" key="2">
    <source>
        <dbReference type="EMBL" id="QDV26670.1"/>
    </source>
</evidence>
<protein>
    <submittedName>
        <fullName evidence="2">Acid-resistance membrane protein</fullName>
    </submittedName>
</protein>
<dbReference type="RefSeq" id="WP_145082936.1">
    <property type="nucleotide sequence ID" value="NZ_CP036298.1"/>
</dbReference>
<evidence type="ECO:0000256" key="1">
    <source>
        <dbReference type="SAM" id="Phobius"/>
    </source>
</evidence>
<feature type="transmembrane region" description="Helical" evidence="1">
    <location>
        <begin position="101"/>
        <end position="120"/>
    </location>
</feature>
<dbReference type="AlphaFoldDB" id="A0A518GDP6"/>
<keyword evidence="3" id="KW-1185">Reference proteome</keyword>
<keyword evidence="1" id="KW-0472">Membrane</keyword>
<sequence length="126" mass="13802">MNRKKQKISSTPATRWRRALLAFFAVLLLAGGMLIDYLPFSSGASQDYMGGMLLKIGVVLGIWWLAAPQLERIGWQNVQASTLLILVVILILWASKPKIGAIAAAIFVGGSLLFSVSGWLRKFTKP</sequence>
<dbReference type="Proteomes" id="UP000318017">
    <property type="component" value="Chromosome"/>
</dbReference>
<proteinExistence type="predicted"/>
<dbReference type="EMBL" id="CP036298">
    <property type="protein sequence ID" value="QDV26670.1"/>
    <property type="molecule type" value="Genomic_DNA"/>
</dbReference>
<gene>
    <name evidence="2" type="ORF">Q31a_50470</name>
</gene>
<reference evidence="2 3" key="1">
    <citation type="submission" date="2019-02" db="EMBL/GenBank/DDBJ databases">
        <title>Deep-cultivation of Planctomycetes and their phenomic and genomic characterization uncovers novel biology.</title>
        <authorList>
            <person name="Wiegand S."/>
            <person name="Jogler M."/>
            <person name="Boedeker C."/>
            <person name="Pinto D."/>
            <person name="Vollmers J."/>
            <person name="Rivas-Marin E."/>
            <person name="Kohn T."/>
            <person name="Peeters S.H."/>
            <person name="Heuer A."/>
            <person name="Rast P."/>
            <person name="Oberbeckmann S."/>
            <person name="Bunk B."/>
            <person name="Jeske O."/>
            <person name="Meyerdierks A."/>
            <person name="Storesund J.E."/>
            <person name="Kallscheuer N."/>
            <person name="Luecker S."/>
            <person name="Lage O.M."/>
            <person name="Pohl T."/>
            <person name="Merkel B.J."/>
            <person name="Hornburger P."/>
            <person name="Mueller R.-W."/>
            <person name="Bruemmer F."/>
            <person name="Labrenz M."/>
            <person name="Spormann A.M."/>
            <person name="Op den Camp H."/>
            <person name="Overmann J."/>
            <person name="Amann R."/>
            <person name="Jetten M.S.M."/>
            <person name="Mascher T."/>
            <person name="Medema M.H."/>
            <person name="Devos D.P."/>
            <person name="Kaster A.-K."/>
            <person name="Ovreas L."/>
            <person name="Rohde M."/>
            <person name="Galperin M.Y."/>
            <person name="Jogler C."/>
        </authorList>
    </citation>
    <scope>NUCLEOTIDE SEQUENCE [LARGE SCALE GENOMIC DNA]</scope>
    <source>
        <strain evidence="2 3">Q31a</strain>
    </source>
</reference>
<feature type="transmembrane region" description="Helical" evidence="1">
    <location>
        <begin position="20"/>
        <end position="42"/>
    </location>
</feature>
<accession>A0A518GDP6</accession>
<organism evidence="2 3">
    <name type="scientific">Aureliella helgolandensis</name>
    <dbReference type="NCBI Taxonomy" id="2527968"/>
    <lineage>
        <taxon>Bacteria</taxon>
        <taxon>Pseudomonadati</taxon>
        <taxon>Planctomycetota</taxon>
        <taxon>Planctomycetia</taxon>
        <taxon>Pirellulales</taxon>
        <taxon>Pirellulaceae</taxon>
        <taxon>Aureliella</taxon>
    </lineage>
</organism>
<feature type="transmembrane region" description="Helical" evidence="1">
    <location>
        <begin position="48"/>
        <end position="66"/>
    </location>
</feature>